<evidence type="ECO:0000313" key="10">
    <source>
        <dbReference type="Proteomes" id="UP000324585"/>
    </source>
</evidence>
<dbReference type="PANTHER" id="PTHR28580">
    <property type="entry name" value="GENERAL TRANSCRIPTION FACTOR IIH SUBUNIT 5"/>
    <property type="match status" value="1"/>
</dbReference>
<dbReference type="Pfam" id="PF06331">
    <property type="entry name" value="Tfb5"/>
    <property type="match status" value="1"/>
</dbReference>
<comment type="subunit">
    <text evidence="8">Component of the 7-subunit TFIIH core complex.</text>
</comment>
<dbReference type="GO" id="GO:0000439">
    <property type="term" value="C:transcription factor TFIIH core complex"/>
    <property type="evidence" value="ECO:0007669"/>
    <property type="project" value="UniProtKB-UniRule"/>
</dbReference>
<accession>A0A5J4YTF2</accession>
<protein>
    <recommendedName>
        <fullName evidence="8">General transcription and DNA repair factor IIH subunit TFB5</fullName>
    </recommendedName>
</protein>
<evidence type="ECO:0000256" key="6">
    <source>
        <dbReference type="ARBA" id="ARBA00023204"/>
    </source>
</evidence>
<dbReference type="GO" id="GO:0006294">
    <property type="term" value="P:nucleotide-excision repair, preincision complex assembly"/>
    <property type="evidence" value="ECO:0007669"/>
    <property type="project" value="TreeGrafter"/>
</dbReference>
<dbReference type="InterPro" id="IPR035935">
    <property type="entry name" value="TFB5-like_sf"/>
</dbReference>
<comment type="similarity">
    <text evidence="2 8">Belongs to the TFB5 family.</text>
</comment>
<reference evidence="10" key="1">
    <citation type="journal article" date="2019" name="Nat. Commun.">
        <title>Expansion of phycobilisome linker gene families in mesophilic red algae.</title>
        <authorList>
            <person name="Lee J."/>
            <person name="Kim D."/>
            <person name="Bhattacharya D."/>
            <person name="Yoon H.S."/>
        </authorList>
    </citation>
    <scope>NUCLEOTIDE SEQUENCE [LARGE SCALE GENOMIC DNA]</scope>
    <source>
        <strain evidence="10">CCMP 1328</strain>
    </source>
</reference>
<keyword evidence="4 8" id="KW-0805">Transcription regulation</keyword>
<comment type="subcellular location">
    <subcellularLocation>
        <location evidence="1 8">Nucleus</location>
    </subcellularLocation>
</comment>
<evidence type="ECO:0000256" key="4">
    <source>
        <dbReference type="ARBA" id="ARBA00023015"/>
    </source>
</evidence>
<keyword evidence="3 8" id="KW-0227">DNA damage</keyword>
<keyword evidence="7 8" id="KW-0539">Nucleus</keyword>
<dbReference type="AlphaFoldDB" id="A0A5J4YTF2"/>
<comment type="caution">
    <text evidence="9">The sequence shown here is derived from an EMBL/GenBank/DDBJ whole genome shotgun (WGS) entry which is preliminary data.</text>
</comment>
<dbReference type="InterPro" id="IPR009400">
    <property type="entry name" value="TFIIH_TTDA/Tfb5"/>
</dbReference>
<gene>
    <name evidence="9" type="ORF">FVE85_4874</name>
</gene>
<comment type="function">
    <text evidence="8">In NER, TFIIH acts by opening DNA around the lesion to allow the excision of the damaged oligonucleotide and its replacement by a new DNA fragment. In transcription, TFIIH has an essential role in transcription initiation. When the pre-initiation complex (PIC) has been established, TFIIH is required for promoter opening and promoter escape.</text>
</comment>
<dbReference type="PANTHER" id="PTHR28580:SF1">
    <property type="entry name" value="GENERAL TRANSCRIPTION FACTOR IIH SUBUNIT 5"/>
    <property type="match status" value="1"/>
</dbReference>
<organism evidence="9 10">
    <name type="scientific">Porphyridium purpureum</name>
    <name type="common">Red alga</name>
    <name type="synonym">Porphyridium cruentum</name>
    <dbReference type="NCBI Taxonomy" id="35688"/>
    <lineage>
        <taxon>Eukaryota</taxon>
        <taxon>Rhodophyta</taxon>
        <taxon>Bangiophyceae</taxon>
        <taxon>Porphyridiales</taxon>
        <taxon>Porphyridiaceae</taxon>
        <taxon>Porphyridium</taxon>
    </lineage>
</organism>
<dbReference type="Proteomes" id="UP000324585">
    <property type="component" value="Unassembled WGS sequence"/>
</dbReference>
<evidence type="ECO:0000256" key="1">
    <source>
        <dbReference type="ARBA" id="ARBA00004123"/>
    </source>
</evidence>
<evidence type="ECO:0000256" key="2">
    <source>
        <dbReference type="ARBA" id="ARBA00007470"/>
    </source>
</evidence>
<dbReference type="OMA" id="VKCDPAM"/>
<dbReference type="Gene3D" id="3.30.70.1220">
    <property type="entry name" value="TFB5-like"/>
    <property type="match status" value="1"/>
</dbReference>
<keyword evidence="10" id="KW-1185">Reference proteome</keyword>
<dbReference type="GO" id="GO:0005675">
    <property type="term" value="C:transcription factor TFIIH holo complex"/>
    <property type="evidence" value="ECO:0007669"/>
    <property type="project" value="TreeGrafter"/>
</dbReference>
<name>A0A5J4YTF2_PORPP</name>
<evidence type="ECO:0000256" key="8">
    <source>
        <dbReference type="RuleBase" id="RU368032"/>
    </source>
</evidence>
<evidence type="ECO:0000256" key="5">
    <source>
        <dbReference type="ARBA" id="ARBA00023163"/>
    </source>
</evidence>
<dbReference type="EMBL" id="VRMN01000006">
    <property type="protein sequence ID" value="KAA8493737.1"/>
    <property type="molecule type" value="Genomic_DNA"/>
</dbReference>
<sequence length="69" mass="8169">MVNATYGTLVTCDEPMKQFLRHLDEQHAPNRFIICDLDETHVLVHTWALDLIREELEKLYEENHYVAIS</sequence>
<keyword evidence="5 8" id="KW-0804">Transcription</keyword>
<proteinExistence type="inferred from homology"/>
<evidence type="ECO:0000256" key="7">
    <source>
        <dbReference type="ARBA" id="ARBA00023242"/>
    </source>
</evidence>
<dbReference type="GO" id="GO:0006367">
    <property type="term" value="P:transcription initiation at RNA polymerase II promoter"/>
    <property type="evidence" value="ECO:0007669"/>
    <property type="project" value="UniProtKB-UniRule"/>
</dbReference>
<evidence type="ECO:0000313" key="9">
    <source>
        <dbReference type="EMBL" id="KAA8493737.1"/>
    </source>
</evidence>
<dbReference type="SUPFAM" id="SSF142897">
    <property type="entry name" value="TFB5-like"/>
    <property type="match status" value="1"/>
</dbReference>
<dbReference type="OrthoDB" id="354at2759"/>
<evidence type="ECO:0000256" key="3">
    <source>
        <dbReference type="ARBA" id="ARBA00022763"/>
    </source>
</evidence>
<dbReference type="SMART" id="SM01395">
    <property type="entry name" value="Tbf5"/>
    <property type="match status" value="1"/>
</dbReference>
<keyword evidence="6 8" id="KW-0234">DNA repair</keyword>